<dbReference type="InterPro" id="IPR001279">
    <property type="entry name" value="Metallo-B-lactamas"/>
</dbReference>
<dbReference type="PANTHER" id="PTHR43041">
    <property type="entry name" value="HYDROLASE, METALLO-BETA-LACTAMASE SUPERFAMILY"/>
    <property type="match status" value="1"/>
</dbReference>
<accession>A0A7C3E318</accession>
<dbReference type="GO" id="GO:0016787">
    <property type="term" value="F:hydrolase activity"/>
    <property type="evidence" value="ECO:0007669"/>
    <property type="project" value="UniProtKB-KW"/>
</dbReference>
<dbReference type="Pfam" id="PF19583">
    <property type="entry name" value="ODP"/>
    <property type="match status" value="1"/>
</dbReference>
<sequence>MIAVDDVNGKILYQDSEHMFIWLGADPESTSGVVQTNQYLIIDKGRGILLDPGGIHLFARVVAVASRYISLDKIDAIFFSHQDPDVSSGIALWLGVTPAKIYVSSLWLRFLPHFGIVDQSRMVGIEEFGTTLKLGSGALLRFLPAHFLHSTGNFSAFDERSRILFSGDIGAAVFPAGKEQLFIDDFSTTLPYIEPFHKRYMASNKVTSLWVRQVRDLKPQLIAAQHGGVYRGDAVNAFLDWLGKLSCGIDIIDSIYR</sequence>
<evidence type="ECO:0000313" key="2">
    <source>
        <dbReference type="EMBL" id="HFH28017.1"/>
    </source>
</evidence>
<feature type="domain" description="Metallo-beta-lactamase" evidence="1">
    <location>
        <begin position="35"/>
        <end position="226"/>
    </location>
</feature>
<dbReference type="EMBL" id="DSVL01000019">
    <property type="protein sequence ID" value="HFH28017.1"/>
    <property type="molecule type" value="Genomic_DNA"/>
</dbReference>
<dbReference type="CDD" id="cd07709">
    <property type="entry name" value="flavodiiron_proteins_MBL-fold"/>
    <property type="match status" value="1"/>
</dbReference>
<protein>
    <submittedName>
        <fullName evidence="2">MBL fold metallo-hydrolase</fullName>
    </submittedName>
</protein>
<dbReference type="Gene3D" id="3.60.15.10">
    <property type="entry name" value="Ribonuclease Z/Hydroxyacylglutathione hydrolase-like"/>
    <property type="match status" value="1"/>
</dbReference>
<dbReference type="PANTHER" id="PTHR43041:SF1">
    <property type="entry name" value="METALLO-BETA-LACTAMASE DOMAIN-CONTAINING PROTEIN"/>
    <property type="match status" value="1"/>
</dbReference>
<gene>
    <name evidence="2" type="ORF">ENS59_00675</name>
</gene>
<dbReference type="SMART" id="SM00849">
    <property type="entry name" value="Lactamase_B"/>
    <property type="match status" value="1"/>
</dbReference>
<comment type="caution">
    <text evidence="2">The sequence shown here is derived from an EMBL/GenBank/DDBJ whole genome shotgun (WGS) entry which is preliminary data.</text>
</comment>
<name>A0A7C3E318_9SPIR</name>
<dbReference type="InterPro" id="IPR036866">
    <property type="entry name" value="RibonucZ/Hydroxyglut_hydro"/>
</dbReference>
<keyword evidence="2" id="KW-0378">Hydrolase</keyword>
<reference evidence="2" key="1">
    <citation type="journal article" date="2020" name="mSystems">
        <title>Genome- and Community-Level Interaction Insights into Carbon Utilization and Element Cycling Functions of Hydrothermarchaeota in Hydrothermal Sediment.</title>
        <authorList>
            <person name="Zhou Z."/>
            <person name="Liu Y."/>
            <person name="Xu W."/>
            <person name="Pan J."/>
            <person name="Luo Z.H."/>
            <person name="Li M."/>
        </authorList>
    </citation>
    <scope>NUCLEOTIDE SEQUENCE [LARGE SCALE GENOMIC DNA]</scope>
    <source>
        <strain evidence="2">SpSt-503</strain>
    </source>
</reference>
<organism evidence="2">
    <name type="scientific">Gracilinema caldarium</name>
    <dbReference type="NCBI Taxonomy" id="215591"/>
    <lineage>
        <taxon>Bacteria</taxon>
        <taxon>Pseudomonadati</taxon>
        <taxon>Spirochaetota</taxon>
        <taxon>Spirochaetia</taxon>
        <taxon>Spirochaetales</taxon>
        <taxon>Breznakiellaceae</taxon>
        <taxon>Gracilinema</taxon>
    </lineage>
</organism>
<dbReference type="AlphaFoldDB" id="A0A7C3E318"/>
<dbReference type="SUPFAM" id="SSF56281">
    <property type="entry name" value="Metallo-hydrolase/oxidoreductase"/>
    <property type="match status" value="1"/>
</dbReference>
<dbReference type="InterPro" id="IPR045761">
    <property type="entry name" value="ODP_dom"/>
</dbReference>
<evidence type="ECO:0000259" key="1">
    <source>
        <dbReference type="SMART" id="SM00849"/>
    </source>
</evidence>
<proteinExistence type="predicted"/>